<dbReference type="STRING" id="1229780.BN381_60032"/>
<gene>
    <name evidence="2" type="ORF">BN381_60032</name>
</gene>
<dbReference type="InterPro" id="IPR013969">
    <property type="entry name" value="Oligosacch_biosynth_Alg14"/>
</dbReference>
<dbReference type="HOGENOM" id="CLU_887486_0_0_11"/>
<dbReference type="PANTHER" id="PTHR21015:SF22">
    <property type="entry name" value="GLYCOSYLTRANSFERASE"/>
    <property type="match status" value="1"/>
</dbReference>
<dbReference type="PANTHER" id="PTHR21015">
    <property type="entry name" value="UDP-N-ACETYLGLUCOSAMINE--N-ACETYLMURAMYL-(PENTAPEPTIDE) PYROPHOSPHORYL-UNDECAPRENOL N-ACETYLGLUCOSAMINE TRANSFERASE 1"/>
    <property type="match status" value="1"/>
</dbReference>
<dbReference type="InterPro" id="IPR007235">
    <property type="entry name" value="Glyco_trans_28_C"/>
</dbReference>
<sequence>MRNLGFDAEPPRLRAEGLTVAIRRGRKRPDGTEALVMLVTSSGGHLSHLLELSGFWQRHRRVWVSFDLPDVVSRLRGEEVVWAHHPTARNLPNLARNLVMAWRELRRRRPDLIVSTGAGVAVPFFWLGRLMGIKTAYLEVYDRIDSTTMTGRLVRRVSDAVLVQWPEQGSLYPNAQVMGTIWPDAPIVAVNPRGPNGAEDDVAMRRAGSHPALVVVTVGTDSHRFGRLVTWAGRWADDHADDARVVIQRGTAPHPGGVAYCPEALDFDELLDLMSRADAVVCAAGPGTVMDALRAGVKPLVVPRNDEMGEHVDGHQVAFAKVLVERGVTLGANTESELRAQLDRVMVQPGWCSVTPLSSAPTPGGIRISAALEALVSPVPHDTVAHRG</sequence>
<protein>
    <submittedName>
        <fullName evidence="2">Oligosaccharide biosynthesis Alg14-like protein (Modular protein)</fullName>
    </submittedName>
</protein>
<dbReference type="GO" id="GO:0016758">
    <property type="term" value="F:hexosyltransferase activity"/>
    <property type="evidence" value="ECO:0007669"/>
    <property type="project" value="InterPro"/>
</dbReference>
<dbReference type="Pfam" id="PF08660">
    <property type="entry name" value="Alg14"/>
    <property type="match status" value="1"/>
</dbReference>
<evidence type="ECO:0000259" key="1">
    <source>
        <dbReference type="Pfam" id="PF04101"/>
    </source>
</evidence>
<comment type="caution">
    <text evidence="2">The sequence shown here is derived from an EMBL/GenBank/DDBJ whole genome shotgun (WGS) entry which is preliminary data.</text>
</comment>
<evidence type="ECO:0000313" key="3">
    <source>
        <dbReference type="Proteomes" id="UP000018291"/>
    </source>
</evidence>
<organism evidence="2 3">
    <name type="scientific">Candidatus Neomicrothrix parvicella RN1</name>
    <dbReference type="NCBI Taxonomy" id="1229780"/>
    <lineage>
        <taxon>Bacteria</taxon>
        <taxon>Bacillati</taxon>
        <taxon>Actinomycetota</taxon>
        <taxon>Acidimicrobiia</taxon>
        <taxon>Acidimicrobiales</taxon>
        <taxon>Microthrixaceae</taxon>
        <taxon>Candidatus Neomicrothrix</taxon>
    </lineage>
</organism>
<feature type="domain" description="Glycosyl transferase family 28 C-terminal" evidence="1">
    <location>
        <begin position="214"/>
        <end position="346"/>
    </location>
</feature>
<proteinExistence type="predicted"/>
<dbReference type="eggNOG" id="COG0707">
    <property type="taxonomic scope" value="Bacteria"/>
</dbReference>
<dbReference type="EMBL" id="CANL01000056">
    <property type="protein sequence ID" value="CCM65128.1"/>
    <property type="molecule type" value="Genomic_DNA"/>
</dbReference>
<name>R4Z317_9ACTN</name>
<dbReference type="AlphaFoldDB" id="R4Z317"/>
<dbReference type="GO" id="GO:0006488">
    <property type="term" value="P:dolichol-linked oligosaccharide biosynthetic process"/>
    <property type="evidence" value="ECO:0007669"/>
    <property type="project" value="InterPro"/>
</dbReference>
<keyword evidence="3" id="KW-1185">Reference proteome</keyword>
<dbReference type="Pfam" id="PF04101">
    <property type="entry name" value="Glyco_tran_28_C"/>
    <property type="match status" value="1"/>
</dbReference>
<dbReference type="Proteomes" id="UP000018291">
    <property type="component" value="Unassembled WGS sequence"/>
</dbReference>
<dbReference type="SUPFAM" id="SSF53756">
    <property type="entry name" value="UDP-Glycosyltransferase/glycogen phosphorylase"/>
    <property type="match status" value="1"/>
</dbReference>
<dbReference type="eggNOG" id="COG5017">
    <property type="taxonomic scope" value="Bacteria"/>
</dbReference>
<dbReference type="OrthoDB" id="555447at2"/>
<reference evidence="2 3" key="1">
    <citation type="journal article" date="2013" name="ISME J.">
        <title>Metabolic model for the filamentous 'Candidatus Microthrix parvicella' based on genomic and metagenomic analyses.</title>
        <authorList>
            <person name="Jon McIlroy S."/>
            <person name="Kristiansen R."/>
            <person name="Albertsen M."/>
            <person name="Michael Karst S."/>
            <person name="Rossetti S."/>
            <person name="Lund Nielsen J."/>
            <person name="Tandoi V."/>
            <person name="James Seviour R."/>
            <person name="Nielsen P.H."/>
        </authorList>
    </citation>
    <scope>NUCLEOTIDE SEQUENCE [LARGE SCALE GENOMIC DNA]</scope>
    <source>
        <strain evidence="2 3">RN1</strain>
    </source>
</reference>
<dbReference type="Gene3D" id="3.40.50.2000">
    <property type="entry name" value="Glycogen Phosphorylase B"/>
    <property type="match status" value="2"/>
</dbReference>
<evidence type="ECO:0000313" key="2">
    <source>
        <dbReference type="EMBL" id="CCM65128.1"/>
    </source>
</evidence>
<accession>R4Z317</accession>